<dbReference type="GO" id="GO:0005524">
    <property type="term" value="F:ATP binding"/>
    <property type="evidence" value="ECO:0007669"/>
    <property type="project" value="UniProtKB-KW"/>
</dbReference>
<dbReference type="GO" id="GO:0033862">
    <property type="term" value="F:UMP kinase activity"/>
    <property type="evidence" value="ECO:0007669"/>
    <property type="project" value="UniProtKB-EC"/>
</dbReference>
<comment type="caution">
    <text evidence="13">The sequence shown here is derived from an EMBL/GenBank/DDBJ whole genome shotgun (WGS) entry which is preliminary data.</text>
</comment>
<evidence type="ECO:0000313" key="14">
    <source>
        <dbReference type="Proteomes" id="UP000235015"/>
    </source>
</evidence>
<comment type="similarity">
    <text evidence="3 11">Belongs to the UMP kinase family.</text>
</comment>
<proteinExistence type="inferred from homology"/>
<feature type="binding site" evidence="11">
    <location>
        <begin position="12"/>
        <end position="15"/>
    </location>
    <ligand>
        <name>ATP</name>
        <dbReference type="ChEBI" id="CHEBI:30616"/>
    </ligand>
</feature>
<evidence type="ECO:0000259" key="12">
    <source>
        <dbReference type="Pfam" id="PF00696"/>
    </source>
</evidence>
<feature type="binding site" evidence="11">
    <location>
        <position position="55"/>
    </location>
    <ligand>
        <name>ATP</name>
        <dbReference type="ChEBI" id="CHEBI:30616"/>
    </ligand>
</feature>
<dbReference type="FunFam" id="3.40.1160.10:FF:000001">
    <property type="entry name" value="Uridylate kinase"/>
    <property type="match status" value="1"/>
</dbReference>
<dbReference type="NCBIfam" id="TIGR02075">
    <property type="entry name" value="pyrH_bact"/>
    <property type="match status" value="1"/>
</dbReference>
<dbReference type="PANTHER" id="PTHR42833:SF4">
    <property type="entry name" value="URIDYLATE KINASE PUMPKIN, CHLOROPLASTIC"/>
    <property type="match status" value="1"/>
</dbReference>
<comment type="function">
    <text evidence="11">Catalyzes the reversible phosphorylation of UMP to UDP.</text>
</comment>
<dbReference type="HAMAP" id="MF_01220_B">
    <property type="entry name" value="PyrH_B"/>
    <property type="match status" value="1"/>
</dbReference>
<organism evidence="13 14">
    <name type="scientific">Sedimenticola selenatireducens</name>
    <dbReference type="NCBI Taxonomy" id="191960"/>
    <lineage>
        <taxon>Bacteria</taxon>
        <taxon>Pseudomonadati</taxon>
        <taxon>Pseudomonadota</taxon>
        <taxon>Gammaproteobacteria</taxon>
        <taxon>Chromatiales</taxon>
        <taxon>Sedimenticolaceae</taxon>
        <taxon>Sedimenticola</taxon>
    </lineage>
</organism>
<keyword evidence="4 11" id="KW-0963">Cytoplasm</keyword>
<reference evidence="13 14" key="1">
    <citation type="submission" date="2017-11" db="EMBL/GenBank/DDBJ databases">
        <title>Genome-resolved metagenomics identifies genetic mobility, metabolic interactions, and unexpected diversity in perchlorate-reducing communities.</title>
        <authorList>
            <person name="Barnum T.P."/>
            <person name="Figueroa I.A."/>
            <person name="Carlstrom C.I."/>
            <person name="Lucas L.N."/>
            <person name="Engelbrektson A.L."/>
            <person name="Coates J.D."/>
        </authorList>
    </citation>
    <scope>NUCLEOTIDE SEQUENCE [LARGE SCALE GENOMIC DNA]</scope>
    <source>
        <strain evidence="13">BM301</strain>
    </source>
</reference>
<comment type="pathway">
    <text evidence="2 11">Pyrimidine metabolism; CTP biosynthesis via de novo pathway; UDP from UMP (UMPK route): step 1/1.</text>
</comment>
<dbReference type="RefSeq" id="WP_029133034.1">
    <property type="nucleotide sequence ID" value="NZ_PKUN01000010.1"/>
</dbReference>
<evidence type="ECO:0000256" key="3">
    <source>
        <dbReference type="ARBA" id="ARBA00007614"/>
    </source>
</evidence>
<dbReference type="SUPFAM" id="SSF53633">
    <property type="entry name" value="Carbamate kinase-like"/>
    <property type="match status" value="1"/>
</dbReference>
<feature type="binding site" evidence="11">
    <location>
        <position position="168"/>
    </location>
    <ligand>
        <name>ATP</name>
        <dbReference type="ChEBI" id="CHEBI:30616"/>
    </ligand>
</feature>
<protein>
    <recommendedName>
        <fullName evidence="11">Uridylate kinase</fullName>
        <shortName evidence="11">UK</shortName>
        <ecNumber evidence="11">2.7.4.22</ecNumber>
    </recommendedName>
    <alternativeName>
        <fullName evidence="11">Uridine monophosphate kinase</fullName>
        <shortName evidence="11">UMP kinase</shortName>
        <shortName evidence="11">UMPK</shortName>
    </alternativeName>
</protein>
<evidence type="ECO:0000256" key="7">
    <source>
        <dbReference type="ARBA" id="ARBA00022777"/>
    </source>
</evidence>
<evidence type="ECO:0000256" key="10">
    <source>
        <dbReference type="ARBA" id="ARBA00047767"/>
    </source>
</evidence>
<evidence type="ECO:0000256" key="5">
    <source>
        <dbReference type="ARBA" id="ARBA00022679"/>
    </source>
</evidence>
<dbReference type="PANTHER" id="PTHR42833">
    <property type="entry name" value="URIDYLATE KINASE"/>
    <property type="match status" value="1"/>
</dbReference>
<evidence type="ECO:0000256" key="8">
    <source>
        <dbReference type="ARBA" id="ARBA00022840"/>
    </source>
</evidence>
<feature type="binding site" evidence="11">
    <location>
        <position position="74"/>
    </location>
    <ligand>
        <name>UMP</name>
        <dbReference type="ChEBI" id="CHEBI:57865"/>
    </ligand>
</feature>
<feature type="binding site" evidence="11">
    <location>
        <position position="54"/>
    </location>
    <ligand>
        <name>UMP</name>
        <dbReference type="ChEBI" id="CHEBI:57865"/>
    </ligand>
</feature>
<sequence>MSELICRRILLKLSGEALMGAGAFGIDPEVIARVAEDIKGLVDSGIQVGLVIGGGNIFRGEGLAKAGMDRVSGDHMGMLATVMNALAMQNSLLKLGVAARTMSAISMEQVCETYVRRKAVEYLEDGVVVLFAAGTGNPYFTTDSAASLRAIEIDADLMIKATKVDGVYSADPMKDPKAEFYPRISYDKALADDLKVMDATAIVLCRDNGMPLRIMNINTPGALLRLVKGEEIGSLVESGNDR</sequence>
<comment type="activity regulation">
    <text evidence="11">Inhibited by UTP.</text>
</comment>
<feature type="binding site" evidence="11">
    <location>
        <position position="171"/>
    </location>
    <ligand>
        <name>ATP</name>
        <dbReference type="ChEBI" id="CHEBI:30616"/>
    </ligand>
</feature>
<dbReference type="InterPro" id="IPR036393">
    <property type="entry name" value="AceGlu_kinase-like_sf"/>
</dbReference>
<evidence type="ECO:0000256" key="6">
    <source>
        <dbReference type="ARBA" id="ARBA00022741"/>
    </source>
</evidence>
<dbReference type="InterPro" id="IPR015963">
    <property type="entry name" value="Uridylate_kinase_bac"/>
</dbReference>
<keyword evidence="9 11" id="KW-0665">Pyrimidine biosynthesis</keyword>
<feature type="binding site" evidence="11">
    <location>
        <position position="162"/>
    </location>
    <ligand>
        <name>ATP</name>
        <dbReference type="ChEBI" id="CHEBI:30616"/>
    </ligand>
</feature>
<comment type="subunit">
    <text evidence="11">Homohexamer.</text>
</comment>
<evidence type="ECO:0000256" key="11">
    <source>
        <dbReference type="HAMAP-Rule" id="MF_01220"/>
    </source>
</evidence>
<dbReference type="AlphaFoldDB" id="A0A2N6CWP7"/>
<gene>
    <name evidence="11" type="primary">pyrH</name>
    <name evidence="13" type="ORF">C0630_09125</name>
</gene>
<comment type="catalytic activity">
    <reaction evidence="10 11">
        <text>UMP + ATP = UDP + ADP</text>
        <dbReference type="Rhea" id="RHEA:24400"/>
        <dbReference type="ChEBI" id="CHEBI:30616"/>
        <dbReference type="ChEBI" id="CHEBI:57865"/>
        <dbReference type="ChEBI" id="CHEBI:58223"/>
        <dbReference type="ChEBI" id="CHEBI:456216"/>
        <dbReference type="EC" id="2.7.4.22"/>
    </reaction>
</comment>
<keyword evidence="8 11" id="KW-0067">ATP-binding</keyword>
<dbReference type="GO" id="GO:0006225">
    <property type="term" value="P:UDP biosynthetic process"/>
    <property type="evidence" value="ECO:0007669"/>
    <property type="project" value="TreeGrafter"/>
</dbReference>
<evidence type="ECO:0000256" key="1">
    <source>
        <dbReference type="ARBA" id="ARBA00004496"/>
    </source>
</evidence>
<feature type="domain" description="Aspartate/glutamate/uridylate kinase" evidence="12">
    <location>
        <begin position="8"/>
        <end position="216"/>
    </location>
</feature>
<evidence type="ECO:0000313" key="13">
    <source>
        <dbReference type="EMBL" id="PLX61696.1"/>
    </source>
</evidence>
<feature type="binding site" evidence="11">
    <location>
        <begin position="135"/>
        <end position="142"/>
    </location>
    <ligand>
        <name>UMP</name>
        <dbReference type="ChEBI" id="CHEBI:57865"/>
    </ligand>
</feature>
<dbReference type="GO" id="GO:0044210">
    <property type="term" value="P:'de novo' CTP biosynthetic process"/>
    <property type="evidence" value="ECO:0007669"/>
    <property type="project" value="UniProtKB-UniRule"/>
</dbReference>
<accession>A0A2N6CWP7</accession>
<keyword evidence="5 11" id="KW-0808">Transferase</keyword>
<dbReference type="Gene3D" id="3.40.1160.10">
    <property type="entry name" value="Acetylglutamate kinase-like"/>
    <property type="match status" value="1"/>
</dbReference>
<feature type="binding site" evidence="11">
    <location>
        <position position="59"/>
    </location>
    <ligand>
        <name>ATP</name>
        <dbReference type="ChEBI" id="CHEBI:30616"/>
    </ligand>
</feature>
<dbReference type="STRING" id="1111735.GCA_000428045_03833"/>
<dbReference type="EC" id="2.7.4.22" evidence="11"/>
<dbReference type="PIRSF" id="PIRSF005650">
    <property type="entry name" value="Uridylate_kin"/>
    <property type="match status" value="1"/>
</dbReference>
<keyword evidence="6 11" id="KW-0547">Nucleotide-binding</keyword>
<evidence type="ECO:0000256" key="4">
    <source>
        <dbReference type="ARBA" id="ARBA00022490"/>
    </source>
</evidence>
<dbReference type="Proteomes" id="UP000235015">
    <property type="component" value="Unassembled WGS sequence"/>
</dbReference>
<evidence type="ECO:0000256" key="9">
    <source>
        <dbReference type="ARBA" id="ARBA00022975"/>
    </source>
</evidence>
<dbReference type="CDD" id="cd04254">
    <property type="entry name" value="AAK_UMPK-PyrH-Ec"/>
    <property type="match status" value="1"/>
</dbReference>
<dbReference type="GO" id="GO:0005829">
    <property type="term" value="C:cytosol"/>
    <property type="evidence" value="ECO:0007669"/>
    <property type="project" value="TreeGrafter"/>
</dbReference>
<dbReference type="InterPro" id="IPR011817">
    <property type="entry name" value="Uridylate_kinase"/>
</dbReference>
<name>A0A2N6CWP7_9GAMM</name>
<dbReference type="InterPro" id="IPR001048">
    <property type="entry name" value="Asp/Glu/Uridylate_kinase"/>
</dbReference>
<dbReference type="UniPathway" id="UPA00159">
    <property type="reaction ID" value="UER00275"/>
</dbReference>
<comment type="subcellular location">
    <subcellularLocation>
        <location evidence="1 11">Cytoplasm</location>
    </subcellularLocation>
</comment>
<dbReference type="EMBL" id="PKUN01000010">
    <property type="protein sequence ID" value="PLX61696.1"/>
    <property type="molecule type" value="Genomic_DNA"/>
</dbReference>
<comment type="caution">
    <text evidence="11">Lacks conserved residue(s) required for the propagation of feature annotation.</text>
</comment>
<evidence type="ECO:0000256" key="2">
    <source>
        <dbReference type="ARBA" id="ARBA00004791"/>
    </source>
</evidence>
<keyword evidence="7 11" id="KW-0418">Kinase</keyword>
<dbReference type="Pfam" id="PF00696">
    <property type="entry name" value="AA_kinase"/>
    <property type="match status" value="1"/>
</dbReference>